<dbReference type="PROSITE" id="PS50263">
    <property type="entry name" value="CN_HYDROLASE"/>
    <property type="match status" value="1"/>
</dbReference>
<dbReference type="EMBL" id="JAGSCS010000003">
    <property type="protein sequence ID" value="MBR0575513.1"/>
    <property type="molecule type" value="Genomic_DNA"/>
</dbReference>
<dbReference type="AlphaFoldDB" id="A0A941CPP5"/>
<dbReference type="GO" id="GO:0016787">
    <property type="term" value="F:hydrolase activity"/>
    <property type="evidence" value="ECO:0007669"/>
    <property type="project" value="UniProtKB-KW"/>
</dbReference>
<dbReference type="InterPro" id="IPR036526">
    <property type="entry name" value="C-N_Hydrolase_sf"/>
</dbReference>
<dbReference type="Gene3D" id="3.60.110.10">
    <property type="entry name" value="Carbon-nitrogen hydrolase"/>
    <property type="match status" value="1"/>
</dbReference>
<organism evidence="3 4">
    <name type="scientific">Proteiniclasticum sediminis</name>
    <dbReference type="NCBI Taxonomy" id="2804028"/>
    <lineage>
        <taxon>Bacteria</taxon>
        <taxon>Bacillati</taxon>
        <taxon>Bacillota</taxon>
        <taxon>Clostridia</taxon>
        <taxon>Eubacteriales</taxon>
        <taxon>Clostridiaceae</taxon>
        <taxon>Proteiniclasticum</taxon>
    </lineage>
</organism>
<dbReference type="PANTHER" id="PTHR23088">
    <property type="entry name" value="NITRILASE-RELATED"/>
    <property type="match status" value="1"/>
</dbReference>
<dbReference type="SUPFAM" id="SSF56317">
    <property type="entry name" value="Carbon-nitrogen hydrolase"/>
    <property type="match status" value="1"/>
</dbReference>
<dbReference type="Proteomes" id="UP000675379">
    <property type="component" value="Unassembled WGS sequence"/>
</dbReference>
<proteinExistence type="inferred from homology"/>
<reference evidence="3" key="1">
    <citation type="submission" date="2021-04" db="EMBL/GenBank/DDBJ databases">
        <title>Proteiniclasticum sedimins sp. nov., an obligate anaerobic bacterium isolated from anaerobic sludge.</title>
        <authorList>
            <person name="Liu J."/>
        </authorList>
    </citation>
    <scope>NUCLEOTIDE SEQUENCE</scope>
    <source>
        <strain evidence="3">BAD-10</strain>
    </source>
</reference>
<keyword evidence="3" id="KW-0378">Hydrolase</keyword>
<evidence type="ECO:0000313" key="3">
    <source>
        <dbReference type="EMBL" id="MBR0575513.1"/>
    </source>
</evidence>
<keyword evidence="4" id="KW-1185">Reference proteome</keyword>
<dbReference type="PANTHER" id="PTHR23088:SF27">
    <property type="entry name" value="DEAMINATED GLUTATHIONE AMIDASE"/>
    <property type="match status" value="1"/>
</dbReference>
<evidence type="ECO:0000313" key="4">
    <source>
        <dbReference type="Proteomes" id="UP000675379"/>
    </source>
</evidence>
<comment type="caution">
    <text evidence="3">The sequence shown here is derived from an EMBL/GenBank/DDBJ whole genome shotgun (WGS) entry which is preliminary data.</text>
</comment>
<protein>
    <submittedName>
        <fullName evidence="3">Carbon-nitrogen hydrolase family protein</fullName>
    </submittedName>
</protein>
<comment type="similarity">
    <text evidence="1">Belongs to the carbon-nitrogen hydrolase superfamily. NIT1/NIT2 family.</text>
</comment>
<evidence type="ECO:0000256" key="1">
    <source>
        <dbReference type="ARBA" id="ARBA00010613"/>
    </source>
</evidence>
<evidence type="ECO:0000259" key="2">
    <source>
        <dbReference type="PROSITE" id="PS50263"/>
    </source>
</evidence>
<dbReference type="Pfam" id="PF00795">
    <property type="entry name" value="CN_hydrolase"/>
    <property type="match status" value="1"/>
</dbReference>
<accession>A0A941CPP5</accession>
<sequence>MDYFRVALLQLLPESTREENLRKGMEECRKAQALGADLALFPEMWSCGYGITRDLEKMREQAVGEEDEFLRAFGNLAKELGMAIGITYLEKFDPLPRNTLCLFDRWGNPVLKYAKVHTCDFDDERLLTPGEDFAVANLDTAKGPLKVGAMICYDREFPESARILMLKGAEILLVPNACPMEINRLAQLRARAFENMVGIATVNYPSGQPDCNGHSTAFDGMAYKPGEPHSHDMLLLEAGEEEGIFLADFPVEELRAYRKHEVWGNAYRHPQKYRELLEEKIEEPFLRGDYRR</sequence>
<feature type="domain" description="CN hydrolase" evidence="2">
    <location>
        <begin position="4"/>
        <end position="251"/>
    </location>
</feature>
<dbReference type="InterPro" id="IPR003010">
    <property type="entry name" value="C-N_Hydrolase"/>
</dbReference>
<name>A0A941CPP5_9CLOT</name>
<gene>
    <name evidence="3" type="ORF">KCG48_04070</name>
</gene>
<dbReference type="CDD" id="cd07197">
    <property type="entry name" value="nitrilase"/>
    <property type="match status" value="1"/>
</dbReference>